<dbReference type="EMBL" id="MU275838">
    <property type="protein sequence ID" value="KAI0053838.1"/>
    <property type="molecule type" value="Genomic_DNA"/>
</dbReference>
<keyword evidence="2" id="KW-1185">Reference proteome</keyword>
<sequence>MPLRSSSPAQKSPSGSPPYPSPSARRVPGQPKSTRQQFSACGACRMRRVRCDLKDLPFPGNGQHQQCSNCKERGLKCVDEFAEVKAVKLLRRGRRLQQVEAVYGKTMDEDGGLFNAPSLQPSLIPKLKPEFFSSVFFHRFQIQHPIIDPAEFGHRFFEYSKGHGNALGVAGQLIAMLLVVWAASFGVNEYGIEDVHQSASAVRSRRDNVNDMVREIMQLVDVHGIMRKPSWDGVRVLLLLMPLTSDVQSLIERQVFYETTVSHVFTLCNLATVASVSNGQGQAADMFVRARIFWYTHYLEGIKSGLRGGRLLLSDDDLDCFQKSLPLPNSGNMTASQESAYAFSYRLAILPLHIASICRNIHSVLTGPKTRQHDTIDEQRLHEVWAQLEQSWEDLDELRGLPTAGIHVEEDVDRYIHSWKIFIFECLSVIREALKQRVVVHSSQERALEASVPGSPARSAPHDPATRLLRVANSKCHELVKHVVAIARGHLNTSFFEYDAALVRDGVFYAGYFLASDSGSDEEIQVCLQALHQMRWVFAQNEDKEKAVRMAWGARKASDSRHSSISTTLSPADFDAFVAKPGQIGGGDAQRPIPTPLSIPPFSSTSLDFSMIAESSAPSTASTEDGLWASPPLSAATSSGTHSPHDEPLAASLRASPASTRMSAGGSPSFFTAAPLHPSPFSRASPGSSADSTRLSPPLMFFPNTSDLGTYTFAPSTQASGLASTRTQHTPLSNQERSNFSDSMSSFFSSHTNPTSLYTSRSSFSGTDPLDHTFSLQPSFFH</sequence>
<evidence type="ECO:0000313" key="2">
    <source>
        <dbReference type="Proteomes" id="UP000814033"/>
    </source>
</evidence>
<organism evidence="1 2">
    <name type="scientific">Auriscalpium vulgare</name>
    <dbReference type="NCBI Taxonomy" id="40419"/>
    <lineage>
        <taxon>Eukaryota</taxon>
        <taxon>Fungi</taxon>
        <taxon>Dikarya</taxon>
        <taxon>Basidiomycota</taxon>
        <taxon>Agaricomycotina</taxon>
        <taxon>Agaricomycetes</taxon>
        <taxon>Russulales</taxon>
        <taxon>Auriscalpiaceae</taxon>
        <taxon>Auriscalpium</taxon>
    </lineage>
</organism>
<reference evidence="1" key="1">
    <citation type="submission" date="2021-02" db="EMBL/GenBank/DDBJ databases">
        <authorList>
            <consortium name="DOE Joint Genome Institute"/>
            <person name="Ahrendt S."/>
            <person name="Looney B.P."/>
            <person name="Miyauchi S."/>
            <person name="Morin E."/>
            <person name="Drula E."/>
            <person name="Courty P.E."/>
            <person name="Chicoki N."/>
            <person name="Fauchery L."/>
            <person name="Kohler A."/>
            <person name="Kuo A."/>
            <person name="Labutti K."/>
            <person name="Pangilinan J."/>
            <person name="Lipzen A."/>
            <person name="Riley R."/>
            <person name="Andreopoulos W."/>
            <person name="He G."/>
            <person name="Johnson J."/>
            <person name="Barry K.W."/>
            <person name="Grigoriev I.V."/>
            <person name="Nagy L."/>
            <person name="Hibbett D."/>
            <person name="Henrissat B."/>
            <person name="Matheny P.B."/>
            <person name="Labbe J."/>
            <person name="Martin F."/>
        </authorList>
    </citation>
    <scope>NUCLEOTIDE SEQUENCE</scope>
    <source>
        <strain evidence="1">FP105234-sp</strain>
    </source>
</reference>
<name>A0ACB8SC98_9AGAM</name>
<gene>
    <name evidence="1" type="ORF">FA95DRAFT_1551599</name>
</gene>
<comment type="caution">
    <text evidence="1">The sequence shown here is derived from an EMBL/GenBank/DDBJ whole genome shotgun (WGS) entry which is preliminary data.</text>
</comment>
<reference evidence="1" key="2">
    <citation type="journal article" date="2022" name="New Phytol.">
        <title>Evolutionary transition to the ectomycorrhizal habit in the genomes of a hyperdiverse lineage of mushroom-forming fungi.</title>
        <authorList>
            <person name="Looney B."/>
            <person name="Miyauchi S."/>
            <person name="Morin E."/>
            <person name="Drula E."/>
            <person name="Courty P.E."/>
            <person name="Kohler A."/>
            <person name="Kuo A."/>
            <person name="LaButti K."/>
            <person name="Pangilinan J."/>
            <person name="Lipzen A."/>
            <person name="Riley R."/>
            <person name="Andreopoulos W."/>
            <person name="He G."/>
            <person name="Johnson J."/>
            <person name="Nolan M."/>
            <person name="Tritt A."/>
            <person name="Barry K.W."/>
            <person name="Grigoriev I.V."/>
            <person name="Nagy L.G."/>
            <person name="Hibbett D."/>
            <person name="Henrissat B."/>
            <person name="Matheny P.B."/>
            <person name="Labbe J."/>
            <person name="Martin F.M."/>
        </authorList>
    </citation>
    <scope>NUCLEOTIDE SEQUENCE</scope>
    <source>
        <strain evidence="1">FP105234-sp</strain>
    </source>
</reference>
<evidence type="ECO:0000313" key="1">
    <source>
        <dbReference type="EMBL" id="KAI0053838.1"/>
    </source>
</evidence>
<protein>
    <submittedName>
        <fullName evidence="1">Uncharacterized protein</fullName>
    </submittedName>
</protein>
<proteinExistence type="predicted"/>
<accession>A0ACB8SC98</accession>
<dbReference type="Proteomes" id="UP000814033">
    <property type="component" value="Unassembled WGS sequence"/>
</dbReference>